<organism evidence="2 3">
    <name type="scientific">Adineta steineri</name>
    <dbReference type="NCBI Taxonomy" id="433720"/>
    <lineage>
        <taxon>Eukaryota</taxon>
        <taxon>Metazoa</taxon>
        <taxon>Spiralia</taxon>
        <taxon>Gnathifera</taxon>
        <taxon>Rotifera</taxon>
        <taxon>Eurotatoria</taxon>
        <taxon>Bdelloidea</taxon>
        <taxon>Adinetida</taxon>
        <taxon>Adinetidae</taxon>
        <taxon>Adineta</taxon>
    </lineage>
</organism>
<keyword evidence="1" id="KW-0812">Transmembrane</keyword>
<dbReference type="Gene3D" id="2.60.120.260">
    <property type="entry name" value="Galactose-binding domain-like"/>
    <property type="match status" value="1"/>
</dbReference>
<protein>
    <submittedName>
        <fullName evidence="2">Uncharacterized protein</fullName>
    </submittedName>
</protein>
<dbReference type="EMBL" id="CAJNON010000359">
    <property type="protein sequence ID" value="CAF1218439.1"/>
    <property type="molecule type" value="Genomic_DNA"/>
</dbReference>
<dbReference type="Proteomes" id="UP000663891">
    <property type="component" value="Unassembled WGS sequence"/>
</dbReference>
<dbReference type="OrthoDB" id="10048422at2759"/>
<reference evidence="2" key="1">
    <citation type="submission" date="2021-02" db="EMBL/GenBank/DDBJ databases">
        <authorList>
            <person name="Nowell W R."/>
        </authorList>
    </citation>
    <scope>NUCLEOTIDE SEQUENCE</scope>
</reference>
<sequence>MLLILIFLINTVTSIRIGLISDATYIATNYSQIIPNITCNQCTCRALMTSAIGWNCMKTNNICQLITNYSTNDIGLIKSINSTFIFQQLPPQPSLITVNPMTTQLQTTTTAPTTAQRQTSTVAFVTTQLQTTAPVPITTQLQTTTIPPVTTQLQTTTIIYPITSIATTTFAVSSTNIISTVPPTTTMQTLQPSNITGSSLIFNLWTFCSYSYVANRTGTVTIKFTFQTTFNYIWYLDDVSVRDSSLIEKTTNGNFESLPSLTGWTTGYSGFCTFGSGINSLAYYSASKSYSDSCSLGSTWIYQSFSVTNGQSYNVSFWFYLGGLTLFFDVGTATMSVVIS</sequence>
<feature type="transmembrane region" description="Helical" evidence="1">
    <location>
        <begin position="317"/>
        <end position="339"/>
    </location>
</feature>
<evidence type="ECO:0000313" key="3">
    <source>
        <dbReference type="Proteomes" id="UP000663891"/>
    </source>
</evidence>
<dbReference type="AlphaFoldDB" id="A0A814XLF7"/>
<evidence type="ECO:0000313" key="2">
    <source>
        <dbReference type="EMBL" id="CAF1218439.1"/>
    </source>
</evidence>
<evidence type="ECO:0000256" key="1">
    <source>
        <dbReference type="SAM" id="Phobius"/>
    </source>
</evidence>
<gene>
    <name evidence="2" type="ORF">VCS650_LOCUS26577</name>
</gene>
<keyword evidence="1" id="KW-0472">Membrane</keyword>
<proteinExistence type="predicted"/>
<accession>A0A814XLF7</accession>
<name>A0A814XLF7_9BILA</name>
<keyword evidence="1" id="KW-1133">Transmembrane helix</keyword>
<comment type="caution">
    <text evidence="2">The sequence shown here is derived from an EMBL/GenBank/DDBJ whole genome shotgun (WGS) entry which is preliminary data.</text>
</comment>